<evidence type="ECO:0000313" key="2">
    <source>
        <dbReference type="EMBL" id="MCI14508.1"/>
    </source>
</evidence>
<feature type="transmembrane region" description="Helical" evidence="1">
    <location>
        <begin position="7"/>
        <end position="26"/>
    </location>
</feature>
<reference evidence="2 3" key="1">
    <citation type="journal article" date="2018" name="Front. Plant Sci.">
        <title>Red Clover (Trifolium pratense) and Zigzag Clover (T. medium) - A Picture of Genomic Similarities and Differences.</title>
        <authorList>
            <person name="Dluhosova J."/>
            <person name="Istvanek J."/>
            <person name="Nedelnik J."/>
            <person name="Repkova J."/>
        </authorList>
    </citation>
    <scope>NUCLEOTIDE SEQUENCE [LARGE SCALE GENOMIC DNA]</scope>
    <source>
        <strain evidence="3">cv. 10/8</strain>
        <tissue evidence="2">Leaf</tissue>
    </source>
</reference>
<proteinExistence type="predicted"/>
<feature type="transmembrane region" description="Helical" evidence="1">
    <location>
        <begin position="38"/>
        <end position="58"/>
    </location>
</feature>
<keyword evidence="3" id="KW-1185">Reference proteome</keyword>
<comment type="caution">
    <text evidence="2">The sequence shown here is derived from an EMBL/GenBank/DDBJ whole genome shotgun (WGS) entry which is preliminary data.</text>
</comment>
<evidence type="ECO:0000313" key="3">
    <source>
        <dbReference type="Proteomes" id="UP000265520"/>
    </source>
</evidence>
<evidence type="ECO:0000256" key="1">
    <source>
        <dbReference type="SAM" id="Phobius"/>
    </source>
</evidence>
<dbReference type="Proteomes" id="UP000265520">
    <property type="component" value="Unassembled WGS sequence"/>
</dbReference>
<protein>
    <submittedName>
        <fullName evidence="2">Uncharacterized protein</fullName>
    </submittedName>
</protein>
<keyword evidence="1" id="KW-0472">Membrane</keyword>
<keyword evidence="1" id="KW-0812">Transmembrane</keyword>
<dbReference type="EMBL" id="LXQA010092701">
    <property type="protein sequence ID" value="MCI14508.1"/>
    <property type="molecule type" value="Genomic_DNA"/>
</dbReference>
<keyword evidence="1" id="KW-1133">Transmembrane helix</keyword>
<organism evidence="2 3">
    <name type="scientific">Trifolium medium</name>
    <dbReference type="NCBI Taxonomy" id="97028"/>
    <lineage>
        <taxon>Eukaryota</taxon>
        <taxon>Viridiplantae</taxon>
        <taxon>Streptophyta</taxon>
        <taxon>Embryophyta</taxon>
        <taxon>Tracheophyta</taxon>
        <taxon>Spermatophyta</taxon>
        <taxon>Magnoliopsida</taxon>
        <taxon>eudicotyledons</taxon>
        <taxon>Gunneridae</taxon>
        <taxon>Pentapetalae</taxon>
        <taxon>rosids</taxon>
        <taxon>fabids</taxon>
        <taxon>Fabales</taxon>
        <taxon>Fabaceae</taxon>
        <taxon>Papilionoideae</taxon>
        <taxon>50 kb inversion clade</taxon>
        <taxon>NPAAA clade</taxon>
        <taxon>Hologalegina</taxon>
        <taxon>IRL clade</taxon>
        <taxon>Trifolieae</taxon>
        <taxon>Trifolium</taxon>
    </lineage>
</organism>
<feature type="non-terminal residue" evidence="2">
    <location>
        <position position="1"/>
    </location>
</feature>
<dbReference type="AlphaFoldDB" id="A0A392PR00"/>
<accession>A0A392PR00</accession>
<sequence>CLSLFGCWDDAAVVVLSQTMIMVYLVYDLLPVEALSFIFGRIILSTMLVGPVVIGAGFGRENHGSIPRNCDRDGAGIT</sequence>
<name>A0A392PR00_9FABA</name>